<name>B9TF51_RICCO</name>
<proteinExistence type="predicted"/>
<dbReference type="AlphaFoldDB" id="B9TF51"/>
<dbReference type="InParanoid" id="B9TF51"/>
<evidence type="ECO:0000313" key="2">
    <source>
        <dbReference type="EMBL" id="EEF25515.1"/>
    </source>
</evidence>
<evidence type="ECO:0000313" key="3">
    <source>
        <dbReference type="Proteomes" id="UP000008311"/>
    </source>
</evidence>
<dbReference type="EMBL" id="EQ979513">
    <property type="protein sequence ID" value="EEF25515.1"/>
    <property type="molecule type" value="Genomic_DNA"/>
</dbReference>
<reference evidence="3" key="1">
    <citation type="journal article" date="2010" name="Nat. Biotechnol.">
        <title>Draft genome sequence of the oilseed species Ricinus communis.</title>
        <authorList>
            <person name="Chan A.P."/>
            <person name="Crabtree J."/>
            <person name="Zhao Q."/>
            <person name="Lorenzi H."/>
            <person name="Orvis J."/>
            <person name="Puiu D."/>
            <person name="Melake-Berhan A."/>
            <person name="Jones K.M."/>
            <person name="Redman J."/>
            <person name="Chen G."/>
            <person name="Cahoon E.B."/>
            <person name="Gedil M."/>
            <person name="Stanke M."/>
            <person name="Haas B.J."/>
            <person name="Wortman J.R."/>
            <person name="Fraser-Liggett C.M."/>
            <person name="Ravel J."/>
            <person name="Rabinowicz P.D."/>
        </authorList>
    </citation>
    <scope>NUCLEOTIDE SEQUENCE [LARGE SCALE GENOMIC DNA]</scope>
    <source>
        <strain evidence="3">cv. Hale</strain>
    </source>
</reference>
<organism evidence="2 3">
    <name type="scientific">Ricinus communis</name>
    <name type="common">Castor bean</name>
    <dbReference type="NCBI Taxonomy" id="3988"/>
    <lineage>
        <taxon>Eukaryota</taxon>
        <taxon>Viridiplantae</taxon>
        <taxon>Streptophyta</taxon>
        <taxon>Embryophyta</taxon>
        <taxon>Tracheophyta</taxon>
        <taxon>Spermatophyta</taxon>
        <taxon>Magnoliopsida</taxon>
        <taxon>eudicotyledons</taxon>
        <taxon>Gunneridae</taxon>
        <taxon>Pentapetalae</taxon>
        <taxon>rosids</taxon>
        <taxon>fabids</taxon>
        <taxon>Malpighiales</taxon>
        <taxon>Euphorbiaceae</taxon>
        <taxon>Acalyphoideae</taxon>
        <taxon>Acalypheae</taxon>
        <taxon>Ricinus</taxon>
    </lineage>
</organism>
<sequence length="160" mass="17051">MQGRRAQLAGDRLAGGAQPDRVHPSQQPQFGRRSARPPGRFAQLRAQRHGVSGRHDQRRARRAALPRRAVPGGDRRRPRGQAGAAALCGPPRRTRGRRRLHRRHDLLAVGVHAGARAAHRGPGRTAAGAALARHDAPGSGTADPRAGERADGLKMSGGAY</sequence>
<feature type="region of interest" description="Disordered" evidence="1">
    <location>
        <begin position="1"/>
        <end position="101"/>
    </location>
</feature>
<feature type="compositionally biased region" description="Basic residues" evidence="1">
    <location>
        <begin position="92"/>
        <end position="101"/>
    </location>
</feature>
<protein>
    <submittedName>
        <fullName evidence="2">Uncharacterized protein</fullName>
    </submittedName>
</protein>
<feature type="region of interest" description="Disordered" evidence="1">
    <location>
        <begin position="114"/>
        <end position="160"/>
    </location>
</feature>
<feature type="compositionally biased region" description="Basic residues" evidence="1">
    <location>
        <begin position="46"/>
        <end position="65"/>
    </location>
</feature>
<gene>
    <name evidence="2" type="ORF">RCOM_1839900</name>
</gene>
<accession>B9TF51</accession>
<keyword evidence="3" id="KW-1185">Reference proteome</keyword>
<evidence type="ECO:0000256" key="1">
    <source>
        <dbReference type="SAM" id="MobiDB-lite"/>
    </source>
</evidence>
<dbReference type="Proteomes" id="UP000008311">
    <property type="component" value="Unassembled WGS sequence"/>
</dbReference>